<dbReference type="RefSeq" id="WP_223790659.1">
    <property type="nucleotide sequence ID" value="NZ_JAIOUQ010000003.1"/>
</dbReference>
<evidence type="ECO:0000313" key="3">
    <source>
        <dbReference type="EMBL" id="MBZ2165026.1"/>
    </source>
</evidence>
<dbReference type="SUPFAM" id="SSF46785">
    <property type="entry name" value="Winged helix' DNA-binding domain"/>
    <property type="match status" value="1"/>
</dbReference>
<dbReference type="SMART" id="SM00989">
    <property type="entry name" value="V4R"/>
    <property type="match status" value="1"/>
</dbReference>
<dbReference type="InterPro" id="IPR036388">
    <property type="entry name" value="WH-like_DNA-bd_sf"/>
</dbReference>
<feature type="domain" description="HTH arsR-type" evidence="1">
    <location>
        <begin position="21"/>
        <end position="102"/>
    </location>
</feature>
<organism evidence="3 4">
    <name type="scientific">Methanobacterium spitsbergense</name>
    <dbReference type="NCBI Taxonomy" id="2874285"/>
    <lineage>
        <taxon>Archaea</taxon>
        <taxon>Methanobacteriati</taxon>
        <taxon>Methanobacteriota</taxon>
        <taxon>Methanomada group</taxon>
        <taxon>Methanobacteria</taxon>
        <taxon>Methanobacteriales</taxon>
        <taxon>Methanobacteriaceae</taxon>
        <taxon>Methanobacterium</taxon>
    </lineage>
</organism>
<dbReference type="PANTHER" id="PTHR35090:SF2">
    <property type="entry name" value="ARSR FAMILY TRANSCRIPTIONAL REGULATOR"/>
    <property type="match status" value="1"/>
</dbReference>
<dbReference type="Pfam" id="PF02830">
    <property type="entry name" value="V4R"/>
    <property type="match status" value="1"/>
</dbReference>
<dbReference type="AlphaFoldDB" id="A0A8T5USS8"/>
<dbReference type="InterPro" id="IPR001845">
    <property type="entry name" value="HTH_ArsR_DNA-bd_dom"/>
</dbReference>
<keyword evidence="4" id="KW-1185">Reference proteome</keyword>
<dbReference type="Pfam" id="PF01022">
    <property type="entry name" value="HTH_5"/>
    <property type="match status" value="1"/>
</dbReference>
<dbReference type="PANTHER" id="PTHR35090">
    <property type="entry name" value="DNA-DIRECTED RNA POLYMERASE SUBUNIT I"/>
    <property type="match status" value="1"/>
</dbReference>
<dbReference type="SMART" id="SM00418">
    <property type="entry name" value="HTH_ARSR"/>
    <property type="match status" value="1"/>
</dbReference>
<gene>
    <name evidence="3" type="ORF">K8N75_03055</name>
</gene>
<evidence type="ECO:0000259" key="1">
    <source>
        <dbReference type="SMART" id="SM00418"/>
    </source>
</evidence>
<dbReference type="CDD" id="cd00090">
    <property type="entry name" value="HTH_ARSR"/>
    <property type="match status" value="1"/>
</dbReference>
<dbReference type="InterPro" id="IPR004096">
    <property type="entry name" value="V4R"/>
</dbReference>
<proteinExistence type="predicted"/>
<evidence type="ECO:0000259" key="2">
    <source>
        <dbReference type="SMART" id="SM00989"/>
    </source>
</evidence>
<dbReference type="InterPro" id="IPR024096">
    <property type="entry name" value="NO_sig/Golgi_transp_ligand-bd"/>
</dbReference>
<dbReference type="Proteomes" id="UP000825933">
    <property type="component" value="Unassembled WGS sequence"/>
</dbReference>
<dbReference type="InterPro" id="IPR011991">
    <property type="entry name" value="ArsR-like_HTH"/>
</dbReference>
<accession>A0A8T5USS8</accession>
<dbReference type="InterPro" id="IPR036390">
    <property type="entry name" value="WH_DNA-bd_sf"/>
</dbReference>
<name>A0A8T5USS8_9EURY</name>
<feature type="domain" description="4-vinyl reductase 4VR" evidence="2">
    <location>
        <begin position="192"/>
        <end position="254"/>
    </location>
</feature>
<protein>
    <submittedName>
        <fullName evidence="3">ArsR family transcriptional regulator</fullName>
    </submittedName>
</protein>
<reference evidence="4" key="1">
    <citation type="journal article" date="2022" name="Microbiol. Resour. Announc.">
        <title>Draft Genome Sequence of a Methanogenic Archaeon from West Spitsbergen Permafrost.</title>
        <authorList>
            <person name="Trubitsyn V."/>
            <person name="Rivkina E."/>
            <person name="Shcherbakova V."/>
        </authorList>
    </citation>
    <scope>NUCLEOTIDE SEQUENCE [LARGE SCALE GENOMIC DNA]</scope>
    <source>
        <strain evidence="4">VT</strain>
    </source>
</reference>
<evidence type="ECO:0000313" key="4">
    <source>
        <dbReference type="Proteomes" id="UP000825933"/>
    </source>
</evidence>
<dbReference type="EMBL" id="JAIOUQ010000003">
    <property type="protein sequence ID" value="MBZ2165026.1"/>
    <property type="molecule type" value="Genomic_DNA"/>
</dbReference>
<sequence>MKNIKSKKTNVNPIKIFGTTNGINIVESPIKAKILSILEEEDRSGAEIVKLTGKSKATISAHMHDLVEMGIVNSKPNPADGRSKLFYIKSKSIGDFSRENEFKKEMDTYITENVVYSSDPFEFFRFIFRTIRVALMEEGFNIDPILHNAGIKVGLAYYNKLQNEEIEIMIDNIAHFWKENKLGNIKVEKLEPLTLRAYDCFECEDLPKIGKSACAFDSGILEALFSTHYSEKVDVKEIKCFAKGDDYCCFTVNKNLKY</sequence>
<comment type="caution">
    <text evidence="3">The sequence shown here is derived from an EMBL/GenBank/DDBJ whole genome shotgun (WGS) entry which is preliminary data.</text>
</comment>
<dbReference type="Gene3D" id="3.30.1380.20">
    <property type="entry name" value="Trafficking protein particle complex subunit 3"/>
    <property type="match status" value="1"/>
</dbReference>
<dbReference type="Gene3D" id="1.10.10.10">
    <property type="entry name" value="Winged helix-like DNA-binding domain superfamily/Winged helix DNA-binding domain"/>
    <property type="match status" value="1"/>
</dbReference>
<dbReference type="GO" id="GO:0003700">
    <property type="term" value="F:DNA-binding transcription factor activity"/>
    <property type="evidence" value="ECO:0007669"/>
    <property type="project" value="InterPro"/>
</dbReference>
<dbReference type="SUPFAM" id="SSF111126">
    <property type="entry name" value="Ligand-binding domain in the NO signalling and Golgi transport"/>
    <property type="match status" value="1"/>
</dbReference>